<evidence type="ECO:0000256" key="15">
    <source>
        <dbReference type="ARBA" id="ARBA00023136"/>
    </source>
</evidence>
<keyword evidence="11 18" id="KW-1133">Transmembrane helix</keyword>
<dbReference type="InterPro" id="IPR048259">
    <property type="entry name" value="Cytochrome_b_N_euk/bac"/>
</dbReference>
<dbReference type="InterPro" id="IPR005797">
    <property type="entry name" value="Cyt_b/b6_N"/>
</dbReference>
<dbReference type="InterPro" id="IPR048260">
    <property type="entry name" value="Cytochrome_b_C_euk/bac"/>
</dbReference>
<keyword evidence="15 18" id="KW-0472">Membrane</keyword>
<evidence type="ECO:0000259" key="19">
    <source>
        <dbReference type="PROSITE" id="PS51002"/>
    </source>
</evidence>
<dbReference type="SMR" id="G3BJW1"/>
<keyword evidence="9" id="KW-0999">Mitochondrion inner membrane</keyword>
<feature type="transmembrane region" description="Helical" evidence="18">
    <location>
        <begin position="337"/>
        <end position="354"/>
    </location>
</feature>
<proteinExistence type="inferred from homology"/>
<comment type="cofactor">
    <cofactor evidence="17">
        <name>heme</name>
        <dbReference type="ChEBI" id="CHEBI:30413"/>
    </cofactor>
    <text evidence="17">Binds 2 heme groups non-covalently.</text>
</comment>
<sequence length="434" mass="50430">MMRMPLRDSKPSHFGGPWRKTNKLVKIMNDSFYDLPCPINLNAWWSFGSMLGLCLVIQLVSGLLLSIHYTADESMAFDSVIHIMRDVKKGWMLRNIHANGSSMFFMCIYAHIGRGLYYGSYLDKTVWFFGVHLLLLTMAEAFLGYTLPWGQMSYWGATVITNMLSVIPVVGTDMLRYVWGGWTVCNATLKRLYTLHFLLPFVMIAFVALHLFFLHEKGSNNPLGIESDSMCVPFHPFYTVKDLFGYVCFMFVFMYLVCVKPEMLGNSLNYWPANPMKTPIHVQPEWYFMFAYAILRSIPHKASGVSTMFMAIVVLYFVPVLHTGRSRSLSFYPVNQILFWGLIGTFITLTWISCRPVREPYIFLGQVFSVSYFSLMLLNPVSLWMWDSIIYYPRSYSSVHLDVKWWDFLSIFMLLKFVKANKLALMWSKKATRW</sequence>
<evidence type="ECO:0000256" key="8">
    <source>
        <dbReference type="ARBA" id="ARBA00022723"/>
    </source>
</evidence>
<evidence type="ECO:0000256" key="11">
    <source>
        <dbReference type="ARBA" id="ARBA00022989"/>
    </source>
</evidence>
<feature type="transmembrane region" description="Helical" evidence="18">
    <location>
        <begin position="361"/>
        <end position="385"/>
    </location>
</feature>
<comment type="subcellular location">
    <subcellularLocation>
        <location evidence="2">Mitochondrion inner membrane</location>
        <topology evidence="2">Multi-pass membrane protein</topology>
    </subcellularLocation>
</comment>
<feature type="binding site" description="axial binding residue" evidence="17">
    <location>
        <position position="196"/>
    </location>
    <ligand>
        <name>heme b</name>
        <dbReference type="ChEBI" id="CHEBI:60344"/>
        <label>b562</label>
    </ligand>
    <ligandPart>
        <name>Fe</name>
        <dbReference type="ChEBI" id="CHEBI:18248"/>
    </ligandPart>
</feature>
<dbReference type="GO" id="GO:0016491">
    <property type="term" value="F:oxidoreductase activity"/>
    <property type="evidence" value="ECO:0007669"/>
    <property type="project" value="UniProtKB-UniRule"/>
</dbReference>
<dbReference type="Pfam" id="PF00032">
    <property type="entry name" value="Cytochrom_B_C"/>
    <property type="match status" value="1"/>
</dbReference>
<evidence type="ECO:0000256" key="2">
    <source>
        <dbReference type="ARBA" id="ARBA00004448"/>
    </source>
</evidence>
<feature type="binding site" evidence="16">
    <location>
        <position position="215"/>
    </location>
    <ligand>
        <name>a ubiquinone</name>
        <dbReference type="ChEBI" id="CHEBI:16389"/>
    </ligand>
</feature>
<evidence type="ECO:0000256" key="1">
    <source>
        <dbReference type="ARBA" id="ARBA00002566"/>
    </source>
</evidence>
<dbReference type="PROSITE" id="PS51003">
    <property type="entry name" value="CYTB_CTER"/>
    <property type="match status" value="1"/>
</dbReference>
<dbReference type="GO" id="GO:0005743">
    <property type="term" value="C:mitochondrial inner membrane"/>
    <property type="evidence" value="ECO:0007669"/>
    <property type="project" value="UniProtKB-SubCell"/>
</dbReference>
<evidence type="ECO:0000313" key="21">
    <source>
        <dbReference type="EMBL" id="ACV65358.1"/>
    </source>
</evidence>
<keyword evidence="12 17" id="KW-0408">Iron</keyword>
<dbReference type="SUPFAM" id="SSF81342">
    <property type="entry name" value="Transmembrane di-heme cytochromes"/>
    <property type="match status" value="1"/>
</dbReference>
<comment type="cofactor">
    <cofactor evidence="18">
        <name>heme b</name>
        <dbReference type="ChEBI" id="CHEBI:60344"/>
    </cofactor>
    <text evidence="18">Binds 2 heme groups non-covalently.</text>
</comment>
<dbReference type="GO" id="GO:0045275">
    <property type="term" value="C:respiratory chain complex III"/>
    <property type="evidence" value="ECO:0007669"/>
    <property type="project" value="InterPro"/>
</dbReference>
<feature type="binding site" description="axial binding residue" evidence="17">
    <location>
        <position position="97"/>
    </location>
    <ligand>
        <name>heme b</name>
        <dbReference type="ChEBI" id="CHEBI:60344"/>
        <label>b562</label>
    </ligand>
    <ligandPart>
        <name>Fe</name>
        <dbReference type="ChEBI" id="CHEBI:18248"/>
    </ligandPart>
</feature>
<evidence type="ECO:0000259" key="20">
    <source>
        <dbReference type="PROSITE" id="PS51003"/>
    </source>
</evidence>
<feature type="transmembrane region" description="Helical" evidence="18">
    <location>
        <begin position="125"/>
        <end position="147"/>
    </location>
</feature>
<evidence type="ECO:0000256" key="13">
    <source>
        <dbReference type="ARBA" id="ARBA00023075"/>
    </source>
</evidence>
<feature type="transmembrane region" description="Helical" evidence="18">
    <location>
        <begin position="192"/>
        <end position="213"/>
    </location>
</feature>
<evidence type="ECO:0000256" key="16">
    <source>
        <dbReference type="PIRSR" id="PIRSR038885-1"/>
    </source>
</evidence>
<feature type="domain" description="Cytochrome b/b6 C-terminal region profile" evidence="20">
    <location>
        <begin position="224"/>
        <end position="394"/>
    </location>
</feature>
<evidence type="ECO:0000256" key="18">
    <source>
        <dbReference type="RuleBase" id="RU362117"/>
    </source>
</evidence>
<keyword evidence="10 18" id="KW-0249">Electron transport</keyword>
<dbReference type="CDD" id="cd00284">
    <property type="entry name" value="Cytochrome_b_N"/>
    <property type="match status" value="1"/>
</dbReference>
<keyword evidence="8 17" id="KW-0479">Metal-binding</keyword>
<dbReference type="PROSITE" id="PS51002">
    <property type="entry name" value="CYTB_NTER"/>
    <property type="match status" value="1"/>
</dbReference>
<feature type="domain" description="Cytochrome b/b6 N-terminal region profile" evidence="19">
    <location>
        <begin position="15"/>
        <end position="223"/>
    </location>
</feature>
<evidence type="ECO:0000256" key="7">
    <source>
        <dbReference type="ARBA" id="ARBA00022692"/>
    </source>
</evidence>
<evidence type="ECO:0000256" key="12">
    <source>
        <dbReference type="ARBA" id="ARBA00023004"/>
    </source>
</evidence>
<feature type="binding site" description="axial binding residue" evidence="17">
    <location>
        <position position="111"/>
    </location>
    <ligand>
        <name>heme b</name>
        <dbReference type="ChEBI" id="CHEBI:60344"/>
        <label>b566</label>
    </ligand>
    <ligandPart>
        <name>Fe</name>
        <dbReference type="ChEBI" id="CHEBI:18248"/>
    </ligandPart>
</feature>
<comment type="function">
    <text evidence="1 18">Component of the ubiquinol-cytochrome c reductase complex (complex III or cytochrome b-c1 complex) that is part of the mitochondrial respiratory chain. The b-c1 complex mediates electron transfer from ubiquinol to cytochrome c. Contributes to the generation of a proton gradient across the mitochondrial membrane that is then used for ATP synthesis.</text>
</comment>
<protein>
    <recommendedName>
        <fullName evidence="3 18">Cytochrome b</fullName>
    </recommendedName>
</protein>
<reference evidence="21" key="1">
    <citation type="submission" date="2009-08" db="EMBL/GenBank/DDBJ databases">
        <title>A comparison of complete sequences of maternally and paternally inherited mitochondrial genomes from different species of the mussel genus Mytilus.</title>
        <authorList>
            <person name="Kousathanas A."/>
            <person name="Ort B.S."/>
            <person name="Ladoukakis E.D."/>
            <person name="Pogson G.H."/>
            <person name="Kenchington E."/>
            <person name="Rodakis G.C."/>
            <person name="Zouros E."/>
        </authorList>
    </citation>
    <scope>NUCLEOTIDE SEQUENCE</scope>
    <source>
        <strain evidence="21">TP226M</strain>
    </source>
</reference>
<dbReference type="SUPFAM" id="SSF81648">
    <property type="entry name" value="a domain/subunit of cytochrome bc1 complex (Ubiquinol-cytochrome c reductase)"/>
    <property type="match status" value="1"/>
</dbReference>
<dbReference type="InterPro" id="IPR036150">
    <property type="entry name" value="Cyt_b/b6_C_sf"/>
</dbReference>
<feature type="transmembrane region" description="Helical" evidence="18">
    <location>
        <begin position="153"/>
        <end position="171"/>
    </location>
</feature>
<evidence type="ECO:0000256" key="5">
    <source>
        <dbReference type="ARBA" id="ARBA00022617"/>
    </source>
</evidence>
<keyword evidence="13" id="KW-0830">Ubiquinone</keyword>
<evidence type="ECO:0000256" key="10">
    <source>
        <dbReference type="ARBA" id="ARBA00022982"/>
    </source>
</evidence>
<organism evidence="21">
    <name type="scientific">Mytilus californianus</name>
    <name type="common">California mussel</name>
    <dbReference type="NCBI Taxonomy" id="6549"/>
    <lineage>
        <taxon>Eukaryota</taxon>
        <taxon>Metazoa</taxon>
        <taxon>Spiralia</taxon>
        <taxon>Lophotrochozoa</taxon>
        <taxon>Mollusca</taxon>
        <taxon>Bivalvia</taxon>
        <taxon>Autobranchia</taxon>
        <taxon>Pteriomorphia</taxon>
        <taxon>Mytilida</taxon>
        <taxon>Mytiloidea</taxon>
        <taxon>Mytilidae</taxon>
        <taxon>Mytilinae</taxon>
        <taxon>Mytilus</taxon>
    </lineage>
</organism>
<keyword evidence="7 18" id="KW-0812">Transmembrane</keyword>
<feature type="transmembrane region" description="Helical" evidence="18">
    <location>
        <begin position="50"/>
        <end position="71"/>
    </location>
</feature>
<feature type="transmembrane region" description="Helical" evidence="18">
    <location>
        <begin position="405"/>
        <end position="425"/>
    </location>
</feature>
<evidence type="ECO:0000256" key="4">
    <source>
        <dbReference type="ARBA" id="ARBA00022448"/>
    </source>
</evidence>
<dbReference type="AlphaFoldDB" id="G3BJW1"/>
<keyword evidence="4 18" id="KW-0813">Transport</keyword>
<dbReference type="InterPro" id="IPR016174">
    <property type="entry name" value="Di-haem_cyt_TM"/>
</dbReference>
<dbReference type="GO" id="GO:0046872">
    <property type="term" value="F:metal ion binding"/>
    <property type="evidence" value="ECO:0007669"/>
    <property type="project" value="UniProtKB-UniRule"/>
</dbReference>
<dbReference type="PANTHER" id="PTHR19271">
    <property type="entry name" value="CYTOCHROME B"/>
    <property type="match status" value="1"/>
</dbReference>
<dbReference type="PANTHER" id="PTHR19271:SF16">
    <property type="entry name" value="CYTOCHROME B"/>
    <property type="match status" value="1"/>
</dbReference>
<comment type="similarity">
    <text evidence="18">Belongs to the cytochrome b family.</text>
</comment>
<dbReference type="CDD" id="cd00290">
    <property type="entry name" value="cytochrome_b_C"/>
    <property type="match status" value="1"/>
</dbReference>
<gene>
    <name evidence="21" type="primary">cytb</name>
</gene>
<geneLocation type="mitochondrion" evidence="21"/>
<keyword evidence="14 18" id="KW-0496">Mitochondrion</keyword>
<dbReference type="Pfam" id="PF00033">
    <property type="entry name" value="Cytochrome_B"/>
    <property type="match status" value="1"/>
</dbReference>
<dbReference type="GO" id="GO:0006122">
    <property type="term" value="P:mitochondrial electron transport, ubiquinol to cytochrome c"/>
    <property type="evidence" value="ECO:0007669"/>
    <property type="project" value="TreeGrafter"/>
</dbReference>
<evidence type="ECO:0000256" key="6">
    <source>
        <dbReference type="ARBA" id="ARBA00022660"/>
    </source>
</evidence>
<dbReference type="PIRSF" id="PIRSF038885">
    <property type="entry name" value="COB"/>
    <property type="match status" value="1"/>
</dbReference>
<evidence type="ECO:0000256" key="3">
    <source>
        <dbReference type="ARBA" id="ARBA00013531"/>
    </source>
</evidence>
<evidence type="ECO:0000256" key="17">
    <source>
        <dbReference type="PIRSR" id="PIRSR038885-2"/>
    </source>
</evidence>
<keyword evidence="6 18" id="KW-0679">Respiratory chain</keyword>
<name>G3BJW1_MYTCA</name>
<accession>G3BJW1</accession>
<feature type="transmembrane region" description="Helical" evidence="18">
    <location>
        <begin position="91"/>
        <end position="113"/>
    </location>
</feature>
<feature type="binding site" description="axial binding residue" evidence="17">
    <location>
        <position position="210"/>
    </location>
    <ligand>
        <name>heme b</name>
        <dbReference type="ChEBI" id="CHEBI:60344"/>
        <label>b566</label>
    </ligand>
    <ligandPart>
        <name>Fe</name>
        <dbReference type="ChEBI" id="CHEBI:18248"/>
    </ligandPart>
</feature>
<dbReference type="EMBL" id="GQ527173">
    <property type="protein sequence ID" value="ACV65358.1"/>
    <property type="molecule type" value="Genomic_DNA"/>
</dbReference>
<dbReference type="Gene3D" id="1.20.810.10">
    <property type="entry name" value="Cytochrome Bc1 Complex, Chain C"/>
    <property type="match status" value="1"/>
</dbReference>
<dbReference type="InterPro" id="IPR030689">
    <property type="entry name" value="Cytochrome_b"/>
</dbReference>
<keyword evidence="5 17" id="KW-0349">Heme</keyword>
<dbReference type="GO" id="GO:0008121">
    <property type="term" value="F:quinol-cytochrome-c reductase activity"/>
    <property type="evidence" value="ECO:0007669"/>
    <property type="project" value="InterPro"/>
</dbReference>
<evidence type="ECO:0000256" key="14">
    <source>
        <dbReference type="ARBA" id="ARBA00023128"/>
    </source>
</evidence>
<dbReference type="InterPro" id="IPR005798">
    <property type="entry name" value="Cyt_b/b6_C"/>
</dbReference>
<feature type="transmembrane region" description="Helical" evidence="18">
    <location>
        <begin position="302"/>
        <end position="322"/>
    </location>
</feature>
<feature type="transmembrane region" description="Helical" evidence="18">
    <location>
        <begin position="243"/>
        <end position="259"/>
    </location>
</feature>
<dbReference type="InterPro" id="IPR027387">
    <property type="entry name" value="Cytb/b6-like_sf"/>
</dbReference>
<evidence type="ECO:0000256" key="9">
    <source>
        <dbReference type="ARBA" id="ARBA00022792"/>
    </source>
</evidence>